<dbReference type="AlphaFoldDB" id="X7F8S1"/>
<dbReference type="OrthoDB" id="835336at2"/>
<sequence>MQTTAAAVTMVRDDPFFLSHWLRHYGEAFGRENLTVINHGGGAEVARLAEGCNVVAIPGTAHRNFDAKRWRLLNGIVSGLSGYYDFVVVGDVDELLVVDPAAGLGLRAFLDTLPRRTVHTPVGLEVIHRVDREPEPIRDRILGPRRHVRLAPHYSKPCVLGIGTRIARGGHFTQHPSLSTPEALYLLHLKYCDMGVYAATMDQRNRMAAETGAGVKEAMIGRHWFAEARGEDRALFEGFAGLETREAFRLAWVRRKMHETWAERGHGLWQFERPDHPYQYVLPERFMGLV</sequence>
<evidence type="ECO:0008006" key="3">
    <source>
        <dbReference type="Google" id="ProtNLM"/>
    </source>
</evidence>
<proteinExistence type="predicted"/>
<dbReference type="Proteomes" id="UP000023430">
    <property type="component" value="Unassembled WGS sequence"/>
</dbReference>
<dbReference type="EMBL" id="JAME01000012">
    <property type="protein sequence ID" value="ETX29113.1"/>
    <property type="molecule type" value="Genomic_DNA"/>
</dbReference>
<comment type="caution">
    <text evidence="1">The sequence shown here is derived from an EMBL/GenBank/DDBJ whole genome shotgun (WGS) entry which is preliminary data.</text>
</comment>
<accession>X7F8S1</accession>
<dbReference type="Pfam" id="PF13704">
    <property type="entry name" value="Glyco_tranf_2_4"/>
    <property type="match status" value="1"/>
</dbReference>
<gene>
    <name evidence="1" type="ORF">RISW2_02795</name>
</gene>
<dbReference type="STRING" id="1449351.RISW2_02795"/>
<name>X7F8S1_9RHOB</name>
<evidence type="ECO:0000313" key="1">
    <source>
        <dbReference type="EMBL" id="ETX29113.1"/>
    </source>
</evidence>
<reference evidence="1 2" key="1">
    <citation type="submission" date="2014-01" db="EMBL/GenBank/DDBJ databases">
        <title>Roseivivax isoporae LMG 25204 Genome Sequencing.</title>
        <authorList>
            <person name="Lai Q."/>
            <person name="Li G."/>
            <person name="Shao Z."/>
        </authorList>
    </citation>
    <scope>NUCLEOTIDE SEQUENCE [LARGE SCALE GENOMIC DNA]</scope>
    <source>
        <strain evidence="1 2">LMG 25204</strain>
    </source>
</reference>
<evidence type="ECO:0000313" key="2">
    <source>
        <dbReference type="Proteomes" id="UP000023430"/>
    </source>
</evidence>
<dbReference type="eggNOG" id="COG0463">
    <property type="taxonomic scope" value="Bacteria"/>
</dbReference>
<dbReference type="PATRIC" id="fig|1449351.3.peg.1941"/>
<dbReference type="RefSeq" id="WP_043769654.1">
    <property type="nucleotide sequence ID" value="NZ_JAME01000012.1"/>
</dbReference>
<protein>
    <recommendedName>
        <fullName evidence="3">Glycosyl transferase family 2</fullName>
    </recommendedName>
</protein>
<organism evidence="1 2">
    <name type="scientific">Roseivivax isoporae LMG 25204</name>
    <dbReference type="NCBI Taxonomy" id="1449351"/>
    <lineage>
        <taxon>Bacteria</taxon>
        <taxon>Pseudomonadati</taxon>
        <taxon>Pseudomonadota</taxon>
        <taxon>Alphaproteobacteria</taxon>
        <taxon>Rhodobacterales</taxon>
        <taxon>Roseobacteraceae</taxon>
        <taxon>Roseivivax</taxon>
    </lineage>
</organism>
<keyword evidence="2" id="KW-1185">Reference proteome</keyword>